<dbReference type="OrthoDB" id="9812484at2"/>
<proteinExistence type="predicted"/>
<dbReference type="PRINTS" id="PR00455">
    <property type="entry name" value="HTHTETR"/>
</dbReference>
<evidence type="ECO:0000259" key="3">
    <source>
        <dbReference type="PROSITE" id="PS50977"/>
    </source>
</evidence>
<evidence type="ECO:0000256" key="1">
    <source>
        <dbReference type="ARBA" id="ARBA00023125"/>
    </source>
</evidence>
<feature type="DNA-binding region" description="H-T-H motif" evidence="2">
    <location>
        <begin position="27"/>
        <end position="46"/>
    </location>
</feature>
<name>A0A433X971_9BACL</name>
<gene>
    <name evidence="4" type="ORF">EJP77_12290</name>
</gene>
<dbReference type="SUPFAM" id="SSF48498">
    <property type="entry name" value="Tetracyclin repressor-like, C-terminal domain"/>
    <property type="match status" value="1"/>
</dbReference>
<dbReference type="InterPro" id="IPR009057">
    <property type="entry name" value="Homeodomain-like_sf"/>
</dbReference>
<dbReference type="GO" id="GO:0003677">
    <property type="term" value="F:DNA binding"/>
    <property type="evidence" value="ECO:0007669"/>
    <property type="project" value="UniProtKB-UniRule"/>
</dbReference>
<feature type="domain" description="HTH tetR-type" evidence="3">
    <location>
        <begin position="4"/>
        <end position="64"/>
    </location>
</feature>
<protein>
    <submittedName>
        <fullName evidence="4">TetR/AcrR family transcriptional regulator</fullName>
    </submittedName>
</protein>
<dbReference type="InterPro" id="IPR050624">
    <property type="entry name" value="HTH-type_Tx_Regulator"/>
</dbReference>
<dbReference type="EMBL" id="RZNX01000004">
    <property type="protein sequence ID" value="RUT30599.1"/>
    <property type="molecule type" value="Genomic_DNA"/>
</dbReference>
<dbReference type="PANTHER" id="PTHR43479">
    <property type="entry name" value="ACREF/ENVCD OPERON REPRESSOR-RELATED"/>
    <property type="match status" value="1"/>
</dbReference>
<sequence>MSTIDRRKQIIEAATKSFSLFGYKATTMDQVARIANVGKGTIYTFFANKEELFDDILQGVLLEMKRITEQQVDKDKSFFDNLYNALDGVLEFREEHELLIKLAQEVREFGTPQAREAMQRVENVIIDYLGKQIGRAIEQGEISRINPEVASFVMFKLYIALASDWNKQHKPLTKDEIKDYIKLFITDGIAAGSRGLDNNRPK</sequence>
<dbReference type="Proteomes" id="UP000272464">
    <property type="component" value="Unassembled WGS sequence"/>
</dbReference>
<dbReference type="PROSITE" id="PS50977">
    <property type="entry name" value="HTH_TETR_2"/>
    <property type="match status" value="1"/>
</dbReference>
<keyword evidence="1 2" id="KW-0238">DNA-binding</keyword>
<dbReference type="PANTHER" id="PTHR43479:SF11">
    <property type="entry name" value="ACREF_ENVCD OPERON REPRESSOR-RELATED"/>
    <property type="match status" value="1"/>
</dbReference>
<dbReference type="PROSITE" id="PS01081">
    <property type="entry name" value="HTH_TETR_1"/>
    <property type="match status" value="1"/>
</dbReference>
<dbReference type="AlphaFoldDB" id="A0A433X971"/>
<dbReference type="SUPFAM" id="SSF46689">
    <property type="entry name" value="Homeodomain-like"/>
    <property type="match status" value="1"/>
</dbReference>
<dbReference type="Gene3D" id="1.10.357.10">
    <property type="entry name" value="Tetracycline Repressor, domain 2"/>
    <property type="match status" value="1"/>
</dbReference>
<evidence type="ECO:0000256" key="2">
    <source>
        <dbReference type="PROSITE-ProRule" id="PRU00335"/>
    </source>
</evidence>
<dbReference type="Pfam" id="PF00440">
    <property type="entry name" value="TetR_N"/>
    <property type="match status" value="1"/>
</dbReference>
<reference evidence="4 5" key="1">
    <citation type="submission" date="2018-12" db="EMBL/GenBank/DDBJ databases">
        <authorList>
            <person name="Sun L."/>
            <person name="Chen Z."/>
        </authorList>
    </citation>
    <scope>NUCLEOTIDE SEQUENCE [LARGE SCALE GENOMIC DNA]</scope>
    <source>
        <strain evidence="4 5">3-5-3</strain>
    </source>
</reference>
<keyword evidence="5" id="KW-1185">Reference proteome</keyword>
<evidence type="ECO:0000313" key="5">
    <source>
        <dbReference type="Proteomes" id="UP000272464"/>
    </source>
</evidence>
<accession>A0A433X971</accession>
<dbReference type="InterPro" id="IPR023772">
    <property type="entry name" value="DNA-bd_HTH_TetR-type_CS"/>
</dbReference>
<dbReference type="InterPro" id="IPR001647">
    <property type="entry name" value="HTH_TetR"/>
</dbReference>
<dbReference type="RefSeq" id="WP_127199531.1">
    <property type="nucleotide sequence ID" value="NZ_RZNX01000004.1"/>
</dbReference>
<dbReference type="Gene3D" id="1.10.10.60">
    <property type="entry name" value="Homeodomain-like"/>
    <property type="match status" value="1"/>
</dbReference>
<comment type="caution">
    <text evidence="4">The sequence shown here is derived from an EMBL/GenBank/DDBJ whole genome shotgun (WGS) entry which is preliminary data.</text>
</comment>
<dbReference type="InterPro" id="IPR036271">
    <property type="entry name" value="Tet_transcr_reg_TetR-rel_C_sf"/>
</dbReference>
<evidence type="ECO:0000313" key="4">
    <source>
        <dbReference type="EMBL" id="RUT30599.1"/>
    </source>
</evidence>
<organism evidence="4 5">
    <name type="scientific">Paenibacillus zeisoli</name>
    <dbReference type="NCBI Taxonomy" id="2496267"/>
    <lineage>
        <taxon>Bacteria</taxon>
        <taxon>Bacillati</taxon>
        <taxon>Bacillota</taxon>
        <taxon>Bacilli</taxon>
        <taxon>Bacillales</taxon>
        <taxon>Paenibacillaceae</taxon>
        <taxon>Paenibacillus</taxon>
    </lineage>
</organism>